<feature type="compositionally biased region" description="Basic and acidic residues" evidence="1">
    <location>
        <begin position="166"/>
        <end position="184"/>
    </location>
</feature>
<dbReference type="EMBL" id="CAUYUJ010004296">
    <property type="protein sequence ID" value="CAK0808984.1"/>
    <property type="molecule type" value="Genomic_DNA"/>
</dbReference>
<proteinExistence type="predicted"/>
<sequence length="1136" mass="123169">MEEEADDGEAVKPPPGARADDGEDAADQVEVGLFYRCAAYNDHDRPQGEYAMRVDCVCTATSWGQFARATQICCSDEYWAWWMAHPVERGGAGRVLYHVCAHEMCGARPPASAATCIHVSEFEEINVRGLAEFFVECRASDPWCAWPADLGPAPGEDDVGGGALEVDERGMPKGDCVGRAERRAAARPKGAARPSDPRRAAAHQPSPLEAAGAQLAAGEPAAAGAVGLRARLERLRGALQPGPGVGPTAEAVANRGTAADLLQSMLNASSGGGEGAVPRGLAARRGHFRQIAIKFPGLLSEQALAKMSECVATQVGGETSDEFPTIFLKYFLNVFMFQKPNKSIGIEVYREMRAVREAADAILLGKTSYAVDVLSQRFKALQLFAIDKTWSGLHWLELIPPSTEQLALRAEDGEIVRAVELGELRLEELLAELEKGQQRAVQLRGDDQKGGAPMANSWKAAKEPHPKRQGETRGACGMRLRKLMQEARGRQGSGGAPPDYIARVGGFLGGPLVRQPSIDWSTKVAKLRVDCAGEEQGEALPTRLAKLIPGLPDRQRAVQHQTEEFVDDHILEWLLDPAVVTLPSSEWPTDPPRARVNCEKLEERYEVAEHLLGLGILGVVCEEDIFAPRGQKVLNGLFGQLRCARLVFNIVPSNAYRRNVVEDAATLAASASWTSIHLPAGCVMVWSSGDQKGAFYVWKLPPAWRGRMAVSVPVSAGVAGLPGDRLVCVAFRVIPMGWILAVTLFQHLHRRLALRAPRLGAGLPAAAEWRRDRPWPLARHRSHAWCQVYIDDFDAPEVMQAAEAYRTVGAPGEMQLALRRACARAEVAYAENKSHERQLQLERMGAPLDGEAGTARAPIHKTVELVRCTLYALGRDCCPWLLMLALLGRAVRVLEFRRPLLKCLNSVWEFSAKTRGGGRMNTGMFQELLMCIGYLPIACADLRAALSPVTAVSDASESGGGACASTDLTPRSVGQLEAARSGARSSMRAAQDSLVPEPSAGPAARRPARPRVLIVSLFDGIAALAVGGVQASRRHHRGGLQRGEIDEPARRVVRLRWLGTADWGDIRSIAESDVVELADAYYSLCDVCLCGAGSTARVPRVYELLRRHFKDKFASFVENVASMGSGDRGEITRQLG</sequence>
<comment type="caution">
    <text evidence="2">The sequence shown here is derived from an EMBL/GenBank/DDBJ whole genome shotgun (WGS) entry which is preliminary data.</text>
</comment>
<name>A0ABN9QTN1_9DINO</name>
<accession>A0ABN9QTN1</accession>
<feature type="region of interest" description="Disordered" evidence="1">
    <location>
        <begin position="161"/>
        <end position="206"/>
    </location>
</feature>
<evidence type="ECO:0000313" key="3">
    <source>
        <dbReference type="Proteomes" id="UP001189429"/>
    </source>
</evidence>
<reference evidence="2" key="1">
    <citation type="submission" date="2023-10" db="EMBL/GenBank/DDBJ databases">
        <authorList>
            <person name="Chen Y."/>
            <person name="Shah S."/>
            <person name="Dougan E. K."/>
            <person name="Thang M."/>
            <person name="Chan C."/>
        </authorList>
    </citation>
    <scope>NUCLEOTIDE SEQUENCE [LARGE SCALE GENOMIC DNA]</scope>
</reference>
<protein>
    <submittedName>
        <fullName evidence="2">Uncharacterized protein</fullName>
    </submittedName>
</protein>
<feature type="region of interest" description="Disordered" evidence="1">
    <location>
        <begin position="443"/>
        <end position="473"/>
    </location>
</feature>
<feature type="region of interest" description="Disordered" evidence="1">
    <location>
        <begin position="1"/>
        <end position="23"/>
    </location>
</feature>
<evidence type="ECO:0000313" key="2">
    <source>
        <dbReference type="EMBL" id="CAK0808984.1"/>
    </source>
</evidence>
<gene>
    <name evidence="2" type="ORF">PCOR1329_LOCUS14379</name>
</gene>
<feature type="compositionally biased region" description="Basic and acidic residues" evidence="1">
    <location>
        <begin position="460"/>
        <end position="471"/>
    </location>
</feature>
<organism evidence="2 3">
    <name type="scientific">Prorocentrum cordatum</name>
    <dbReference type="NCBI Taxonomy" id="2364126"/>
    <lineage>
        <taxon>Eukaryota</taxon>
        <taxon>Sar</taxon>
        <taxon>Alveolata</taxon>
        <taxon>Dinophyceae</taxon>
        <taxon>Prorocentrales</taxon>
        <taxon>Prorocentraceae</taxon>
        <taxon>Prorocentrum</taxon>
    </lineage>
</organism>
<keyword evidence="3" id="KW-1185">Reference proteome</keyword>
<feature type="non-terminal residue" evidence="2">
    <location>
        <position position="1136"/>
    </location>
</feature>
<dbReference type="Proteomes" id="UP001189429">
    <property type="component" value="Unassembled WGS sequence"/>
</dbReference>
<evidence type="ECO:0000256" key="1">
    <source>
        <dbReference type="SAM" id="MobiDB-lite"/>
    </source>
</evidence>